<dbReference type="PANTHER" id="PTHR15316:SF1">
    <property type="entry name" value="SPLICING FACTOR 3A SUBUNIT 1"/>
    <property type="match status" value="1"/>
</dbReference>
<dbReference type="OrthoDB" id="447637at2759"/>
<evidence type="ECO:0000256" key="2">
    <source>
        <dbReference type="ARBA" id="ARBA00022664"/>
    </source>
</evidence>
<dbReference type="PANTHER" id="PTHR15316">
    <property type="entry name" value="SPLICEOSOME ASSOCIATED PROTEIN 114/SWAP SPLICING FACTOR-RELATED"/>
    <property type="match status" value="1"/>
</dbReference>
<keyword evidence="6" id="KW-0539">Nucleus</keyword>
<dbReference type="InterPro" id="IPR000626">
    <property type="entry name" value="Ubiquitin-like_dom"/>
</dbReference>
<comment type="subcellular location">
    <subcellularLocation>
        <location evidence="1">Nucleus</location>
    </subcellularLocation>
</comment>
<sequence length="689" mass="80169">MPVIASREAGQISSDGIGLIIPPPELRNIVDKTASFVSRNGKTFEKKILEKEENNKKFNFLKPDDVYNKYYLKKIKDFSDNKSLFPNQEIAKKQQEILKKLTVEEFKPNKPPRKFEFIADPPSLSPLDLNIVKLTAQFVARNGKQFLTNLMNREQKNPEFDFLRPQHILFPYFARMIEQYTKILIPPKDVLKDIKAELSKEGIDKVLNEVKYRAKYIQHEEKQVQIEIDRIEKERIAYNSVDWHDFYVVEEVDYEFGERGNFPKPITPETLGCRLITDLRNEETEVFDDVDMEIEPEIEMDILEDIRTIKLPELTEKTKQVNISDFSSENVTIKKYDPKSIKKPFVASKKEEYLISPLTGEKILASKLSEHMRIGLLDPRWIEQRDKFMEKTQEPSVYGSGETVIDNLKHLAERRTDIFGEGDKETVIGKKIGEEEKKENPVIWDGHMISVESTARAMNKNNSLNNSVQPKHVQSNQFMPSNHVMQSNYVNEVPRPKNTMHNNEFKVPLPPPPQRYPNYQMNIRHRPPMPVPPPLMMMNQPQRYPIQPHPFFQTPFPPTPPISMMFDPPFDIPEEEHPAKKACTESKLIPEDKFIKMFMSPINIQVQVPNVEKSEWKLNGQQLSIDIDLKDTIVLLKQKIQEQTDMPPSKQKISFNGTFLKDNFSAAYYNILNNSTVNLQIKERGGRKK</sequence>
<dbReference type="PRINTS" id="PR00348">
    <property type="entry name" value="UBIQUITIN"/>
</dbReference>
<evidence type="ECO:0000256" key="1">
    <source>
        <dbReference type="ARBA" id="ARBA00004123"/>
    </source>
</evidence>
<dbReference type="GO" id="GO:0003723">
    <property type="term" value="F:RNA binding"/>
    <property type="evidence" value="ECO:0007669"/>
    <property type="project" value="InterPro"/>
</dbReference>
<name>A0A9N9S4X5_9DIPT</name>
<evidence type="ECO:0008006" key="11">
    <source>
        <dbReference type="Google" id="ProtNLM"/>
    </source>
</evidence>
<dbReference type="GO" id="GO:0071004">
    <property type="term" value="C:U2-type prespliceosome"/>
    <property type="evidence" value="ECO:0007669"/>
    <property type="project" value="TreeGrafter"/>
</dbReference>
<dbReference type="EMBL" id="OU895879">
    <property type="protein sequence ID" value="CAG9809329.1"/>
    <property type="molecule type" value="Genomic_DNA"/>
</dbReference>
<dbReference type="SUPFAM" id="SSF54236">
    <property type="entry name" value="Ubiquitin-like"/>
    <property type="match status" value="1"/>
</dbReference>
<dbReference type="Pfam" id="PF12230">
    <property type="entry name" value="PRP21_like_P"/>
    <property type="match status" value="1"/>
</dbReference>
<dbReference type="InterPro" id="IPR045146">
    <property type="entry name" value="SF3A1"/>
</dbReference>
<evidence type="ECO:0000313" key="9">
    <source>
        <dbReference type="EMBL" id="CAG9809329.1"/>
    </source>
</evidence>
<proteinExistence type="predicted"/>
<dbReference type="InterPro" id="IPR019956">
    <property type="entry name" value="Ubiquitin_dom"/>
</dbReference>
<evidence type="ECO:0000259" key="8">
    <source>
        <dbReference type="PROSITE" id="PS50128"/>
    </source>
</evidence>
<keyword evidence="3" id="KW-0747">Spliceosome</keyword>
<dbReference type="Gene3D" id="1.10.10.790">
    <property type="entry name" value="Surp module"/>
    <property type="match status" value="2"/>
</dbReference>
<dbReference type="PROSITE" id="PS50128">
    <property type="entry name" value="SURP"/>
    <property type="match status" value="2"/>
</dbReference>
<dbReference type="FunFam" id="1.10.10.790:FF:000001">
    <property type="entry name" value="Splicing factor 3a, subunit 1"/>
    <property type="match status" value="1"/>
</dbReference>
<dbReference type="Gene3D" id="3.10.20.90">
    <property type="entry name" value="Phosphatidylinositol 3-kinase Catalytic Subunit, Chain A, domain 1"/>
    <property type="match status" value="1"/>
</dbReference>
<gene>
    <name evidence="9" type="ORF">CHIRRI_LOCUS12156</name>
</gene>
<feature type="domain" description="Ubiquitin-like" evidence="7">
    <location>
        <begin position="604"/>
        <end position="686"/>
    </location>
</feature>
<dbReference type="InterPro" id="IPR029071">
    <property type="entry name" value="Ubiquitin-like_domsf"/>
</dbReference>
<keyword evidence="4" id="KW-0677">Repeat</keyword>
<protein>
    <recommendedName>
        <fullName evidence="11">Splicing factor 3A subunit 1</fullName>
    </recommendedName>
</protein>
<dbReference type="SMART" id="SM00213">
    <property type="entry name" value="UBQ"/>
    <property type="match status" value="1"/>
</dbReference>
<evidence type="ECO:0000256" key="6">
    <source>
        <dbReference type="ARBA" id="ARBA00023242"/>
    </source>
</evidence>
<evidence type="ECO:0000259" key="7">
    <source>
        <dbReference type="PROSITE" id="PS50053"/>
    </source>
</evidence>
<evidence type="ECO:0000313" key="10">
    <source>
        <dbReference type="Proteomes" id="UP001153620"/>
    </source>
</evidence>
<evidence type="ECO:0000256" key="4">
    <source>
        <dbReference type="ARBA" id="ARBA00022737"/>
    </source>
</evidence>
<dbReference type="CDD" id="cd01800">
    <property type="entry name" value="Ubl_SF3a120"/>
    <property type="match status" value="1"/>
</dbReference>
<dbReference type="InterPro" id="IPR035563">
    <property type="entry name" value="SF3As1_ubi"/>
</dbReference>
<keyword evidence="10" id="KW-1185">Reference proteome</keyword>
<dbReference type="InterPro" id="IPR022030">
    <property type="entry name" value="SF3A1_dom"/>
</dbReference>
<evidence type="ECO:0000256" key="3">
    <source>
        <dbReference type="ARBA" id="ARBA00022728"/>
    </source>
</evidence>
<feature type="domain" description="SURP motif" evidence="8">
    <location>
        <begin position="131"/>
        <end position="173"/>
    </location>
</feature>
<reference evidence="9" key="1">
    <citation type="submission" date="2022-01" db="EMBL/GenBank/DDBJ databases">
        <authorList>
            <person name="King R."/>
        </authorList>
    </citation>
    <scope>NUCLEOTIDE SEQUENCE</scope>
</reference>
<dbReference type="SMART" id="SM00648">
    <property type="entry name" value="SWAP"/>
    <property type="match status" value="2"/>
</dbReference>
<keyword evidence="2" id="KW-0507">mRNA processing</keyword>
<organism evidence="9 10">
    <name type="scientific">Chironomus riparius</name>
    <dbReference type="NCBI Taxonomy" id="315576"/>
    <lineage>
        <taxon>Eukaryota</taxon>
        <taxon>Metazoa</taxon>
        <taxon>Ecdysozoa</taxon>
        <taxon>Arthropoda</taxon>
        <taxon>Hexapoda</taxon>
        <taxon>Insecta</taxon>
        <taxon>Pterygota</taxon>
        <taxon>Neoptera</taxon>
        <taxon>Endopterygota</taxon>
        <taxon>Diptera</taxon>
        <taxon>Nematocera</taxon>
        <taxon>Chironomoidea</taxon>
        <taxon>Chironomidae</taxon>
        <taxon>Chironominae</taxon>
        <taxon>Chironomus</taxon>
    </lineage>
</organism>
<dbReference type="GO" id="GO:0005686">
    <property type="term" value="C:U2 snRNP"/>
    <property type="evidence" value="ECO:0007669"/>
    <property type="project" value="TreeGrafter"/>
</dbReference>
<reference evidence="9" key="2">
    <citation type="submission" date="2022-10" db="EMBL/GenBank/DDBJ databases">
        <authorList>
            <consortium name="ENA_rothamsted_submissions"/>
            <consortium name="culmorum"/>
            <person name="King R."/>
        </authorList>
    </citation>
    <scope>NUCLEOTIDE SEQUENCE</scope>
</reference>
<dbReference type="Proteomes" id="UP001153620">
    <property type="component" value="Chromosome 3"/>
</dbReference>
<dbReference type="Pfam" id="PF00240">
    <property type="entry name" value="ubiquitin"/>
    <property type="match status" value="1"/>
</dbReference>
<dbReference type="SUPFAM" id="SSF109905">
    <property type="entry name" value="Surp module (SWAP domain)"/>
    <property type="match status" value="2"/>
</dbReference>
<accession>A0A9N9S4X5</accession>
<dbReference type="FunFam" id="1.10.10.790:FF:000002">
    <property type="entry name" value="Splicing factor 3A subunit 1"/>
    <property type="match status" value="1"/>
</dbReference>
<keyword evidence="5" id="KW-0508">mRNA splicing</keyword>
<dbReference type="PROSITE" id="PS50053">
    <property type="entry name" value="UBIQUITIN_2"/>
    <property type="match status" value="1"/>
</dbReference>
<dbReference type="GO" id="GO:0045292">
    <property type="term" value="P:mRNA cis splicing, via spliceosome"/>
    <property type="evidence" value="ECO:0007669"/>
    <property type="project" value="InterPro"/>
</dbReference>
<dbReference type="AlphaFoldDB" id="A0A9N9S4X5"/>
<dbReference type="GO" id="GO:0000381">
    <property type="term" value="P:regulation of alternative mRNA splicing, via spliceosome"/>
    <property type="evidence" value="ECO:0007669"/>
    <property type="project" value="TreeGrafter"/>
</dbReference>
<feature type="domain" description="SURP motif" evidence="8">
    <location>
        <begin position="29"/>
        <end position="71"/>
    </location>
</feature>
<dbReference type="Pfam" id="PF01805">
    <property type="entry name" value="Surp"/>
    <property type="match status" value="2"/>
</dbReference>
<evidence type="ECO:0000256" key="5">
    <source>
        <dbReference type="ARBA" id="ARBA00023187"/>
    </source>
</evidence>
<dbReference type="InterPro" id="IPR000061">
    <property type="entry name" value="Surp"/>
</dbReference>
<dbReference type="InterPro" id="IPR035967">
    <property type="entry name" value="SWAP/Surp_sf"/>
</dbReference>
<dbReference type="GO" id="GO:0071013">
    <property type="term" value="C:catalytic step 2 spliceosome"/>
    <property type="evidence" value="ECO:0007669"/>
    <property type="project" value="TreeGrafter"/>
</dbReference>